<comment type="caution">
    <text evidence="1">The sequence shown here is derived from an EMBL/GenBank/DDBJ whole genome shotgun (WGS) entry which is preliminary data.</text>
</comment>
<accession>A0ACB7RXD3</accession>
<sequence>MKTKYKDLKRMSEVARAHGRSSGRPRWRYYELMDEFMRGRDEGPKLAEPPVMVISNIYSVAGQTPVAVPDGEGPIVPEAWTTESRVAEGPEKK</sequence>
<organism evidence="1 2">
    <name type="scientific">Hyalomma asiaticum</name>
    <name type="common">Tick</name>
    <dbReference type="NCBI Taxonomy" id="266040"/>
    <lineage>
        <taxon>Eukaryota</taxon>
        <taxon>Metazoa</taxon>
        <taxon>Ecdysozoa</taxon>
        <taxon>Arthropoda</taxon>
        <taxon>Chelicerata</taxon>
        <taxon>Arachnida</taxon>
        <taxon>Acari</taxon>
        <taxon>Parasitiformes</taxon>
        <taxon>Ixodida</taxon>
        <taxon>Ixodoidea</taxon>
        <taxon>Ixodidae</taxon>
        <taxon>Hyalomminae</taxon>
        <taxon>Hyalomma</taxon>
    </lineage>
</organism>
<keyword evidence="2" id="KW-1185">Reference proteome</keyword>
<dbReference type="EMBL" id="CM023487">
    <property type="protein sequence ID" value="KAH6926870.1"/>
    <property type="molecule type" value="Genomic_DNA"/>
</dbReference>
<evidence type="ECO:0000313" key="1">
    <source>
        <dbReference type="EMBL" id="KAH6926870.1"/>
    </source>
</evidence>
<name>A0ACB7RXD3_HYAAI</name>
<evidence type="ECO:0000313" key="2">
    <source>
        <dbReference type="Proteomes" id="UP000821845"/>
    </source>
</evidence>
<dbReference type="Proteomes" id="UP000821845">
    <property type="component" value="Chromosome 7"/>
</dbReference>
<gene>
    <name evidence="1" type="ORF">HPB50_022639</name>
</gene>
<proteinExistence type="predicted"/>
<reference evidence="1" key="1">
    <citation type="submission" date="2020-05" db="EMBL/GenBank/DDBJ databases">
        <title>Large-scale comparative analyses of tick genomes elucidate their genetic diversity and vector capacities.</title>
        <authorList>
            <person name="Jia N."/>
            <person name="Wang J."/>
            <person name="Shi W."/>
            <person name="Du L."/>
            <person name="Sun Y."/>
            <person name="Zhan W."/>
            <person name="Jiang J."/>
            <person name="Wang Q."/>
            <person name="Zhang B."/>
            <person name="Ji P."/>
            <person name="Sakyi L.B."/>
            <person name="Cui X."/>
            <person name="Yuan T."/>
            <person name="Jiang B."/>
            <person name="Yang W."/>
            <person name="Lam T.T.-Y."/>
            <person name="Chang Q."/>
            <person name="Ding S."/>
            <person name="Wang X."/>
            <person name="Zhu J."/>
            <person name="Ruan X."/>
            <person name="Zhao L."/>
            <person name="Wei J."/>
            <person name="Que T."/>
            <person name="Du C."/>
            <person name="Cheng J."/>
            <person name="Dai P."/>
            <person name="Han X."/>
            <person name="Huang E."/>
            <person name="Gao Y."/>
            <person name="Liu J."/>
            <person name="Shao H."/>
            <person name="Ye R."/>
            <person name="Li L."/>
            <person name="Wei W."/>
            <person name="Wang X."/>
            <person name="Wang C."/>
            <person name="Yang T."/>
            <person name="Huo Q."/>
            <person name="Li W."/>
            <person name="Guo W."/>
            <person name="Chen H."/>
            <person name="Zhou L."/>
            <person name="Ni X."/>
            <person name="Tian J."/>
            <person name="Zhou Y."/>
            <person name="Sheng Y."/>
            <person name="Liu T."/>
            <person name="Pan Y."/>
            <person name="Xia L."/>
            <person name="Li J."/>
            <person name="Zhao F."/>
            <person name="Cao W."/>
        </authorList>
    </citation>
    <scope>NUCLEOTIDE SEQUENCE</scope>
    <source>
        <strain evidence="1">Hyas-2018</strain>
    </source>
</reference>
<protein>
    <submittedName>
        <fullName evidence="1">Uncharacterized protein</fullName>
    </submittedName>
</protein>